<dbReference type="AlphaFoldDB" id="A0A1Y2H9L3"/>
<sequence>MSCHASTVLFSVHLISLERLKSKKKGKGLKALGQEVEREKGANEIASNAGNESPFRIAFDFKKSYWSWKTLKSCCKCQRKKKKREPSAFIRAKKRAALFSLQY</sequence>
<reference evidence="1 2" key="1">
    <citation type="submission" date="2016-07" db="EMBL/GenBank/DDBJ databases">
        <title>Pervasive Adenine N6-methylation of Active Genes in Fungi.</title>
        <authorList>
            <consortium name="DOE Joint Genome Institute"/>
            <person name="Mondo S.J."/>
            <person name="Dannebaum R.O."/>
            <person name="Kuo R.C."/>
            <person name="Labutti K."/>
            <person name="Haridas S."/>
            <person name="Kuo A."/>
            <person name="Salamov A."/>
            <person name="Ahrendt S.R."/>
            <person name="Lipzen A."/>
            <person name="Sullivan W."/>
            <person name="Andreopoulos W.B."/>
            <person name="Clum A."/>
            <person name="Lindquist E."/>
            <person name="Daum C."/>
            <person name="Ramamoorthy G.K."/>
            <person name="Gryganskyi A."/>
            <person name="Culley D."/>
            <person name="Magnuson J.K."/>
            <person name="James T.Y."/>
            <person name="O'Malley M.A."/>
            <person name="Stajich J.E."/>
            <person name="Spatafora J.W."/>
            <person name="Visel A."/>
            <person name="Grigoriev I.V."/>
        </authorList>
    </citation>
    <scope>NUCLEOTIDE SEQUENCE [LARGE SCALE GENOMIC DNA]</scope>
    <source>
        <strain evidence="1 2">PL171</strain>
    </source>
</reference>
<gene>
    <name evidence="1" type="ORF">BCR44DRAFT_1444455</name>
</gene>
<comment type="caution">
    <text evidence="1">The sequence shown here is derived from an EMBL/GenBank/DDBJ whole genome shotgun (WGS) entry which is preliminary data.</text>
</comment>
<dbReference type="Proteomes" id="UP000193411">
    <property type="component" value="Unassembled WGS sequence"/>
</dbReference>
<organism evidence="1 2">
    <name type="scientific">Catenaria anguillulae PL171</name>
    <dbReference type="NCBI Taxonomy" id="765915"/>
    <lineage>
        <taxon>Eukaryota</taxon>
        <taxon>Fungi</taxon>
        <taxon>Fungi incertae sedis</taxon>
        <taxon>Blastocladiomycota</taxon>
        <taxon>Blastocladiomycetes</taxon>
        <taxon>Blastocladiales</taxon>
        <taxon>Catenariaceae</taxon>
        <taxon>Catenaria</taxon>
    </lineage>
</organism>
<accession>A0A1Y2H9L3</accession>
<evidence type="ECO:0000313" key="2">
    <source>
        <dbReference type="Proteomes" id="UP000193411"/>
    </source>
</evidence>
<evidence type="ECO:0000313" key="1">
    <source>
        <dbReference type="EMBL" id="ORZ30621.1"/>
    </source>
</evidence>
<proteinExistence type="predicted"/>
<name>A0A1Y2H9L3_9FUNG</name>
<feature type="non-terminal residue" evidence="1">
    <location>
        <position position="103"/>
    </location>
</feature>
<keyword evidence="2" id="KW-1185">Reference proteome</keyword>
<dbReference type="EMBL" id="MCFL01000080">
    <property type="protein sequence ID" value="ORZ30621.1"/>
    <property type="molecule type" value="Genomic_DNA"/>
</dbReference>
<protein>
    <submittedName>
        <fullName evidence="1">Uncharacterized protein</fullName>
    </submittedName>
</protein>